<dbReference type="PANTHER" id="PTHR36124:SF1">
    <property type="entry name" value="ER-BOUND OXYGENASE MPAB_MPAB'_RUBBER OXYGENASE CATALYTIC DOMAIN-CONTAINING PROTEIN"/>
    <property type="match status" value="1"/>
</dbReference>
<proteinExistence type="predicted"/>
<keyword evidence="3" id="KW-1185">Reference proteome</keyword>
<comment type="caution">
    <text evidence="2">The sequence shown here is derived from an EMBL/GenBank/DDBJ whole genome shotgun (WGS) entry which is preliminary data.</text>
</comment>
<reference evidence="2" key="2">
    <citation type="journal article" date="2021" name="Mar. Drugs">
        <title>Genome Reduction and Secondary Metabolism of the Marine Sponge-Associated Cyanobacterium Leptothoe.</title>
        <authorList>
            <person name="Konstantinou D."/>
            <person name="Popin R.V."/>
            <person name="Fewer D.P."/>
            <person name="Sivonen K."/>
            <person name="Gkelis S."/>
        </authorList>
    </citation>
    <scope>NUCLEOTIDE SEQUENCE</scope>
    <source>
        <strain evidence="2">TAU-MAC 1115</strain>
    </source>
</reference>
<dbReference type="EMBL" id="JADOES010000046">
    <property type="protein sequence ID" value="MBT9317441.1"/>
    <property type="molecule type" value="Genomic_DNA"/>
</dbReference>
<dbReference type="AlphaFoldDB" id="A0A947GRD4"/>
<reference evidence="2" key="1">
    <citation type="submission" date="2020-11" db="EMBL/GenBank/DDBJ databases">
        <authorList>
            <person name="Konstantinou D."/>
            <person name="Gkelis S."/>
            <person name="Popin R."/>
            <person name="Fewer D."/>
            <person name="Sivonen K."/>
        </authorList>
    </citation>
    <scope>NUCLEOTIDE SEQUENCE</scope>
    <source>
        <strain evidence="2">TAU-MAC 1115</strain>
    </source>
</reference>
<feature type="domain" description="ER-bound oxygenase mpaB/mpaB'/Rubber oxygenase catalytic" evidence="1">
    <location>
        <begin position="7"/>
        <end position="129"/>
    </location>
</feature>
<dbReference type="RefSeq" id="WP_215610507.1">
    <property type="nucleotide sequence ID" value="NZ_JADOES010000046.1"/>
</dbReference>
<dbReference type="InterPro" id="IPR018713">
    <property type="entry name" value="MPAB/Lcp_cat_dom"/>
</dbReference>
<accession>A0A947GRD4</accession>
<dbReference type="Pfam" id="PF09995">
    <property type="entry name" value="MPAB_Lcp_cat"/>
    <property type="match status" value="1"/>
</dbReference>
<protein>
    <submittedName>
        <fullName evidence="2">DUF2236 domain-containing protein</fullName>
    </submittedName>
</protein>
<gene>
    <name evidence="2" type="ORF">IXB50_18620</name>
</gene>
<organism evidence="2 3">
    <name type="scientific">Leptothoe spongobia TAU-MAC 1115</name>
    <dbReference type="NCBI Taxonomy" id="1967444"/>
    <lineage>
        <taxon>Bacteria</taxon>
        <taxon>Bacillati</taxon>
        <taxon>Cyanobacteriota</taxon>
        <taxon>Cyanophyceae</taxon>
        <taxon>Nodosilineales</taxon>
        <taxon>Cymatolegaceae</taxon>
        <taxon>Leptothoe</taxon>
        <taxon>Leptothoe spongobia</taxon>
    </lineage>
</organism>
<name>A0A947GRD4_9CYAN</name>
<evidence type="ECO:0000313" key="2">
    <source>
        <dbReference type="EMBL" id="MBT9317441.1"/>
    </source>
</evidence>
<evidence type="ECO:0000313" key="3">
    <source>
        <dbReference type="Proteomes" id="UP000717364"/>
    </source>
</evidence>
<evidence type="ECO:0000259" key="1">
    <source>
        <dbReference type="Pfam" id="PF09995"/>
    </source>
</evidence>
<dbReference type="GO" id="GO:0016491">
    <property type="term" value="F:oxidoreductase activity"/>
    <property type="evidence" value="ECO:0007669"/>
    <property type="project" value="InterPro"/>
</dbReference>
<dbReference type="InterPro" id="IPR046366">
    <property type="entry name" value="MPAB"/>
</dbReference>
<dbReference type="PANTHER" id="PTHR36124">
    <property type="match status" value="1"/>
</dbReference>
<sequence length="190" mass="21895">MSDTNENSDYLYVLSTFIYEPVRWCDRFGWRSLSTLEKQAMYHFWVAVGQRMGITDIPDSYDAFEHYNQSYEQQHFTYAVANQRVADATRAMLLGWFPMGVRSLANTAIPALLDEPLLKALGWQSAPAHLTTLLENSLKIRSRFLRKLPPRSLPDFFADQSIRSYPQGYKLTDIGPPSMLTDLNSTNERE</sequence>
<dbReference type="Proteomes" id="UP000717364">
    <property type="component" value="Unassembled WGS sequence"/>
</dbReference>